<dbReference type="PANTHER" id="PTHR10000:SF8">
    <property type="entry name" value="HAD SUPERFAMILY HYDROLASE-LIKE, TYPE 3"/>
    <property type="match status" value="1"/>
</dbReference>
<dbReference type="AlphaFoldDB" id="A0A8J7IWY2"/>
<dbReference type="InterPro" id="IPR006379">
    <property type="entry name" value="HAD-SF_hydro_IIB"/>
</dbReference>
<dbReference type="Gene3D" id="3.30.1240.10">
    <property type="match status" value="1"/>
</dbReference>
<dbReference type="RefSeq" id="WP_194031447.1">
    <property type="nucleotide sequence ID" value="NZ_JADEWZ010000044.1"/>
</dbReference>
<dbReference type="InterPro" id="IPR036412">
    <property type="entry name" value="HAD-like_sf"/>
</dbReference>
<dbReference type="SFLD" id="SFLDG01140">
    <property type="entry name" value="C2.B:_Phosphomannomutase_and_P"/>
    <property type="match status" value="1"/>
</dbReference>
<reference evidence="1" key="1">
    <citation type="submission" date="2020-10" db="EMBL/GenBank/DDBJ databases">
        <authorList>
            <person name="Castelo-Branco R."/>
            <person name="Eusebio N."/>
            <person name="Adriana R."/>
            <person name="Vieira A."/>
            <person name="Brugerolle De Fraissinette N."/>
            <person name="Rezende De Castro R."/>
            <person name="Schneider M.P."/>
            <person name="Vasconcelos V."/>
            <person name="Leao P.N."/>
        </authorList>
    </citation>
    <scope>NUCLEOTIDE SEQUENCE</scope>
    <source>
        <strain evidence="1">LEGE 07157</strain>
    </source>
</reference>
<dbReference type="NCBIfam" id="TIGR00099">
    <property type="entry name" value="Cof-subfamily"/>
    <property type="match status" value="1"/>
</dbReference>
<dbReference type="PANTHER" id="PTHR10000">
    <property type="entry name" value="PHOSPHOSERINE PHOSPHATASE"/>
    <property type="match status" value="1"/>
</dbReference>
<dbReference type="Gene3D" id="3.40.50.1000">
    <property type="entry name" value="HAD superfamily/HAD-like"/>
    <property type="match status" value="1"/>
</dbReference>
<dbReference type="PROSITE" id="PS01229">
    <property type="entry name" value="COF_2"/>
    <property type="match status" value="1"/>
</dbReference>
<dbReference type="GO" id="GO:0016791">
    <property type="term" value="F:phosphatase activity"/>
    <property type="evidence" value="ECO:0007669"/>
    <property type="project" value="TreeGrafter"/>
</dbReference>
<dbReference type="InterPro" id="IPR023214">
    <property type="entry name" value="HAD_sf"/>
</dbReference>
<dbReference type="SUPFAM" id="SSF56784">
    <property type="entry name" value="HAD-like"/>
    <property type="match status" value="1"/>
</dbReference>
<comment type="caution">
    <text evidence="1">The sequence shown here is derived from an EMBL/GenBank/DDBJ whole genome shotgun (WGS) entry which is preliminary data.</text>
</comment>
<dbReference type="NCBIfam" id="TIGR01484">
    <property type="entry name" value="HAD-SF-IIB"/>
    <property type="match status" value="1"/>
</dbReference>
<evidence type="ECO:0000313" key="1">
    <source>
        <dbReference type="EMBL" id="MBE9118363.1"/>
    </source>
</evidence>
<dbReference type="GO" id="GO:0005829">
    <property type="term" value="C:cytosol"/>
    <property type="evidence" value="ECO:0007669"/>
    <property type="project" value="TreeGrafter"/>
</dbReference>
<dbReference type="GO" id="GO:0000287">
    <property type="term" value="F:magnesium ion binding"/>
    <property type="evidence" value="ECO:0007669"/>
    <property type="project" value="TreeGrafter"/>
</dbReference>
<evidence type="ECO:0000313" key="2">
    <source>
        <dbReference type="Proteomes" id="UP000654482"/>
    </source>
</evidence>
<keyword evidence="2" id="KW-1185">Reference proteome</keyword>
<dbReference type="CDD" id="cd07516">
    <property type="entry name" value="HAD_Pase"/>
    <property type="match status" value="1"/>
</dbReference>
<proteinExistence type="predicted"/>
<gene>
    <name evidence="1" type="ORF">IQ249_20945</name>
</gene>
<organism evidence="1 2">
    <name type="scientific">Lusitaniella coriacea LEGE 07157</name>
    <dbReference type="NCBI Taxonomy" id="945747"/>
    <lineage>
        <taxon>Bacteria</taxon>
        <taxon>Bacillati</taxon>
        <taxon>Cyanobacteriota</taxon>
        <taxon>Cyanophyceae</taxon>
        <taxon>Spirulinales</taxon>
        <taxon>Lusitaniellaceae</taxon>
        <taxon>Lusitaniella</taxon>
    </lineage>
</organism>
<name>A0A8J7IWY2_9CYAN</name>
<accession>A0A8J7IWY2</accession>
<dbReference type="SFLD" id="SFLDS00003">
    <property type="entry name" value="Haloacid_Dehalogenase"/>
    <property type="match status" value="1"/>
</dbReference>
<dbReference type="Pfam" id="PF08282">
    <property type="entry name" value="Hydrolase_3"/>
    <property type="match status" value="1"/>
</dbReference>
<dbReference type="Proteomes" id="UP000654482">
    <property type="component" value="Unassembled WGS sequence"/>
</dbReference>
<protein>
    <submittedName>
        <fullName evidence="1">HAD family phosphatase</fullName>
    </submittedName>
</protein>
<dbReference type="EMBL" id="JADEWZ010000044">
    <property type="protein sequence ID" value="MBE9118363.1"/>
    <property type="molecule type" value="Genomic_DNA"/>
</dbReference>
<dbReference type="InterPro" id="IPR000150">
    <property type="entry name" value="Cof"/>
</dbReference>
<sequence length="272" mass="30080">MTDIRLLVLDIDGTIAGISNEISPSVIEAIQAVQEKGIQVAIATGRMYRSALRFHQAINSPLPLLAYNGAWIQNPLTREIHRQLNVPIQAALELLDYFEQPEWRSRVGVHFYSNDCLYVREINADTEGYSRRSGVEPIAVGDLRTLLQHPITKVLALADTPQLIPKIAASLKARYTPEQLYLTQSSELFFETIHPQANKGSGVRFLAEEFLGLKPENVMAIGDNFNDLEMLEYAGLGIAMGDAPNAVKEVAQWVAPDVEGEGVAAAIQRFLL</sequence>